<dbReference type="EMBL" id="CP139368">
    <property type="protein sequence ID" value="WPR88183.1"/>
    <property type="molecule type" value="Genomic_DNA"/>
</dbReference>
<accession>A0ABZ0SI63</accession>
<proteinExistence type="predicted"/>
<comment type="subcellular location">
    <subcellularLocation>
        <location evidence="1">Membrane</location>
        <topology evidence="1">Multi-pass membrane protein</topology>
    </subcellularLocation>
</comment>
<name>A0ABZ0SI63_9MICO</name>
<evidence type="ECO:0000259" key="6">
    <source>
        <dbReference type="Pfam" id="PF13515"/>
    </source>
</evidence>
<feature type="transmembrane region" description="Helical" evidence="5">
    <location>
        <begin position="21"/>
        <end position="50"/>
    </location>
</feature>
<keyword evidence="8" id="KW-1185">Reference proteome</keyword>
<gene>
    <name evidence="7" type="ORF">SM116_10340</name>
</gene>
<keyword evidence="2 5" id="KW-0812">Transmembrane</keyword>
<evidence type="ECO:0000256" key="5">
    <source>
        <dbReference type="SAM" id="Phobius"/>
    </source>
</evidence>
<dbReference type="Pfam" id="PF13515">
    <property type="entry name" value="FUSC_2"/>
    <property type="match status" value="1"/>
</dbReference>
<keyword evidence="4 5" id="KW-0472">Membrane</keyword>
<dbReference type="Proteomes" id="UP001323798">
    <property type="component" value="Chromosome"/>
</dbReference>
<protein>
    <submittedName>
        <fullName evidence="7">Aromatic acid exporter family protein</fullName>
    </submittedName>
</protein>
<keyword evidence="3 5" id="KW-1133">Transmembrane helix</keyword>
<evidence type="ECO:0000313" key="7">
    <source>
        <dbReference type="EMBL" id="WPR88183.1"/>
    </source>
</evidence>
<evidence type="ECO:0000256" key="4">
    <source>
        <dbReference type="ARBA" id="ARBA00023136"/>
    </source>
</evidence>
<organism evidence="7 8">
    <name type="scientific">Microbacterium rhizosphaerae</name>
    <dbReference type="NCBI Taxonomy" id="1678237"/>
    <lineage>
        <taxon>Bacteria</taxon>
        <taxon>Bacillati</taxon>
        <taxon>Actinomycetota</taxon>
        <taxon>Actinomycetes</taxon>
        <taxon>Micrococcales</taxon>
        <taxon>Microbacteriaceae</taxon>
        <taxon>Microbacterium</taxon>
    </lineage>
</organism>
<feature type="transmembrane region" description="Helical" evidence="5">
    <location>
        <begin position="140"/>
        <end position="161"/>
    </location>
</feature>
<feature type="transmembrane region" description="Helical" evidence="5">
    <location>
        <begin position="115"/>
        <end position="134"/>
    </location>
</feature>
<sequence>MSMATAIRAPGRAPLLQVGKSAVATIVAWLLAGWLVHGALPVFAAIAALLVVQPSLNQSLAKAIERTVGVIAGVVVASLLGLVFGGATWVILASVVVALLLAWALRMTAATSNQVAISAMLVLALGTATPGYAVDRVIETLIGAVVGFLVNIAIVPPVEVFPARDAVGRLGDELAASLARLADALETHVSRAELEDILLQARLMRPMKDAADRAISAAGDSLTLNPRSAKHRTILAGVSELQKVYDPMVTQVIGMTRAVYDRYEPTVPEDPALRAIATQLRRAAHDVRLDLPTETAEPGQDEDPALTRPLVVARPPEHWLLVGALLEDLRRIHEALTERKDVSG</sequence>
<reference evidence="7 8" key="1">
    <citation type="submission" date="2023-11" db="EMBL/GenBank/DDBJ databases">
        <title>Genome sequence of Microbacterium rhizosphaerae KACC 19337.</title>
        <authorList>
            <person name="Choi H."/>
            <person name="Kim S."/>
            <person name="Kim Y."/>
            <person name="Kwon S.-W."/>
            <person name="Heo J."/>
        </authorList>
    </citation>
    <scope>NUCLEOTIDE SEQUENCE [LARGE SCALE GENOMIC DNA]</scope>
    <source>
        <strain evidence="7 8">KACC 19337</strain>
    </source>
</reference>
<dbReference type="RefSeq" id="WP_320940904.1">
    <property type="nucleotide sequence ID" value="NZ_BAABEU010000010.1"/>
</dbReference>
<feature type="transmembrane region" description="Helical" evidence="5">
    <location>
        <begin position="70"/>
        <end position="103"/>
    </location>
</feature>
<dbReference type="InterPro" id="IPR049453">
    <property type="entry name" value="Memb_transporter_dom"/>
</dbReference>
<feature type="domain" description="Integral membrane bound transporter" evidence="6">
    <location>
        <begin position="28"/>
        <end position="150"/>
    </location>
</feature>
<evidence type="ECO:0000256" key="3">
    <source>
        <dbReference type="ARBA" id="ARBA00022989"/>
    </source>
</evidence>
<evidence type="ECO:0000313" key="8">
    <source>
        <dbReference type="Proteomes" id="UP001323798"/>
    </source>
</evidence>
<evidence type="ECO:0000256" key="2">
    <source>
        <dbReference type="ARBA" id="ARBA00022692"/>
    </source>
</evidence>
<evidence type="ECO:0000256" key="1">
    <source>
        <dbReference type="ARBA" id="ARBA00004141"/>
    </source>
</evidence>